<reference evidence="3 5" key="1">
    <citation type="submission" date="2016-04" db="EMBL/GenBank/DDBJ databases">
        <title>Genome sequence of Methanosphaera cuniculi DSM 4103.</title>
        <authorList>
            <person name="Poehlein A."/>
            <person name="Seedorf H."/>
            <person name="Daniel R."/>
        </authorList>
    </citation>
    <scope>NUCLEOTIDE SEQUENCE [LARGE SCALE GENOMIC DNA]</scope>
    <source>
        <strain evidence="3 5">DSM 4103</strain>
    </source>
</reference>
<accession>A0A2A2HF10</accession>
<dbReference type="Gene3D" id="1.20.1290.10">
    <property type="entry name" value="AhpD-like"/>
    <property type="match status" value="1"/>
</dbReference>
<sequence>MNKDEKQKEDKYIEEHWMSKNMILLKKDYPELYKNMAELKEIIYTDNVHDDRTLKLVSIALTAANEDIRGTRKQIISGIKEFNFTREELIDILKVVLLLAGKPAFMKAIGIVYDETGGE</sequence>
<reference evidence="2 4" key="2">
    <citation type="journal article" date="2017" name="BMC Genomics">
        <title>Genomic analysis of methanogenic archaea reveals a shift towards energy conservation.</title>
        <authorList>
            <person name="Gilmore S.P."/>
            <person name="Henske J.K."/>
            <person name="Sexton J.A."/>
            <person name="Solomon K.V."/>
            <person name="Seppala S."/>
            <person name="Yoo J.I."/>
            <person name="Huyett L.M."/>
            <person name="Pressman A."/>
            <person name="Cogan J.Z."/>
            <person name="Kivenson V."/>
            <person name="Peng X."/>
            <person name="Tan Y."/>
            <person name="Valentine D.L."/>
            <person name="O'Malley M.A."/>
        </authorList>
    </citation>
    <scope>NUCLEOTIDE SEQUENCE [LARGE SCALE GENOMIC DNA]</scope>
    <source>
        <strain evidence="2 4">1R-7</strain>
    </source>
</reference>
<gene>
    <name evidence="2" type="ORF">ASJ82_06895</name>
    <name evidence="3" type="ORF">MSCUN_09150</name>
</gene>
<dbReference type="EMBL" id="LMVN01000006">
    <property type="protein sequence ID" value="PAV07906.1"/>
    <property type="molecule type" value="Genomic_DNA"/>
</dbReference>
<proteinExistence type="predicted"/>
<dbReference type="EMBL" id="LWMS01000025">
    <property type="protein sequence ID" value="PWL08206.1"/>
    <property type="molecule type" value="Genomic_DNA"/>
</dbReference>
<dbReference type="SUPFAM" id="SSF69118">
    <property type="entry name" value="AhpD-like"/>
    <property type="match status" value="1"/>
</dbReference>
<dbReference type="Pfam" id="PF02627">
    <property type="entry name" value="CMD"/>
    <property type="match status" value="1"/>
</dbReference>
<comment type="caution">
    <text evidence="2">The sequence shown here is derived from an EMBL/GenBank/DDBJ whole genome shotgun (WGS) entry which is preliminary data.</text>
</comment>
<keyword evidence="4" id="KW-1185">Reference proteome</keyword>
<dbReference type="OrthoDB" id="73788at2157"/>
<evidence type="ECO:0000259" key="1">
    <source>
        <dbReference type="Pfam" id="PF02627"/>
    </source>
</evidence>
<dbReference type="Proteomes" id="UP000246004">
    <property type="component" value="Unassembled WGS sequence"/>
</dbReference>
<evidence type="ECO:0000313" key="3">
    <source>
        <dbReference type="EMBL" id="PWL08206.1"/>
    </source>
</evidence>
<name>A0A2A2HF10_9EURY</name>
<protein>
    <recommendedName>
        <fullName evidence="1">Carboxymuconolactone decarboxylase-like domain-containing protein</fullName>
    </recommendedName>
</protein>
<feature type="domain" description="Carboxymuconolactone decarboxylase-like" evidence="1">
    <location>
        <begin position="30"/>
        <end position="112"/>
    </location>
</feature>
<dbReference type="InterPro" id="IPR029032">
    <property type="entry name" value="AhpD-like"/>
</dbReference>
<evidence type="ECO:0000313" key="5">
    <source>
        <dbReference type="Proteomes" id="UP000246004"/>
    </source>
</evidence>
<dbReference type="RefSeq" id="WP_095608252.1">
    <property type="nucleotide sequence ID" value="NZ_LMVN01000006.1"/>
</dbReference>
<organism evidence="2 4">
    <name type="scientific">Methanosphaera cuniculi</name>
    <dbReference type="NCBI Taxonomy" id="1077256"/>
    <lineage>
        <taxon>Archaea</taxon>
        <taxon>Methanobacteriati</taxon>
        <taxon>Methanobacteriota</taxon>
        <taxon>Methanomada group</taxon>
        <taxon>Methanobacteria</taxon>
        <taxon>Methanobacteriales</taxon>
        <taxon>Methanobacteriaceae</taxon>
        <taxon>Methanosphaera</taxon>
    </lineage>
</organism>
<dbReference type="GO" id="GO:0051920">
    <property type="term" value="F:peroxiredoxin activity"/>
    <property type="evidence" value="ECO:0007669"/>
    <property type="project" value="InterPro"/>
</dbReference>
<dbReference type="AlphaFoldDB" id="A0A2A2HF10"/>
<dbReference type="Proteomes" id="UP000217528">
    <property type="component" value="Unassembled WGS sequence"/>
</dbReference>
<evidence type="ECO:0000313" key="2">
    <source>
        <dbReference type="EMBL" id="PAV07906.1"/>
    </source>
</evidence>
<dbReference type="InterPro" id="IPR003779">
    <property type="entry name" value="CMD-like"/>
</dbReference>
<evidence type="ECO:0000313" key="4">
    <source>
        <dbReference type="Proteomes" id="UP000217528"/>
    </source>
</evidence>